<evidence type="ECO:0000256" key="2">
    <source>
        <dbReference type="ARBA" id="ARBA00023002"/>
    </source>
</evidence>
<dbReference type="InterPro" id="IPR029753">
    <property type="entry name" value="D-isomer_DH_CS"/>
</dbReference>
<accession>A0AAD5RZW3</accession>
<evidence type="ECO:0000256" key="3">
    <source>
        <dbReference type="ARBA" id="ARBA00023027"/>
    </source>
</evidence>
<evidence type="ECO:0000313" key="6">
    <source>
        <dbReference type="Proteomes" id="UP001212841"/>
    </source>
</evidence>
<dbReference type="PANTHER" id="PTHR42789:SF1">
    <property type="entry name" value="D-ISOMER SPECIFIC 2-HYDROXYACID DEHYDROGENASE FAMILY PROTEIN (AFU_ORTHOLOGUE AFUA_6G10090)"/>
    <property type="match status" value="1"/>
</dbReference>
<dbReference type="GO" id="GO:0051287">
    <property type="term" value="F:NAD binding"/>
    <property type="evidence" value="ECO:0007669"/>
    <property type="project" value="InterPro"/>
</dbReference>
<evidence type="ECO:0000256" key="1">
    <source>
        <dbReference type="ARBA" id="ARBA00005854"/>
    </source>
</evidence>
<dbReference type="AlphaFoldDB" id="A0AAD5RZW3"/>
<dbReference type="PROSITE" id="PS00670">
    <property type="entry name" value="D_2_HYDROXYACID_DH_2"/>
    <property type="match status" value="1"/>
</dbReference>
<sequence>MLSPNFGQPIRVLLLDPLPLPALRTFEAAHYEVDSHFEDLSEADLVRKIGDYNVVVLERTKTEGILTDEVLRSAHRLLAIGVLSDTSEQVHWATARSMGIPVFTAPYQRYYSAAEMIISSIVLLSRQVLDRSKECHKGEWQKTATHCHEVRGKTLGIVGYGHVGSQVGVLAEALSLKVIFYDSVALMPIGRAQPVDSLDALLAQSDFVALNVPASPDNVKMIGKEQLEKMKEGSYLINASFGEAVDLEALSESLTSSHLYGAAID</sequence>
<feature type="non-terminal residue" evidence="5">
    <location>
        <position position="1"/>
    </location>
</feature>
<evidence type="ECO:0000313" key="5">
    <source>
        <dbReference type="EMBL" id="KAJ3029243.1"/>
    </source>
</evidence>
<dbReference type="Pfam" id="PF02826">
    <property type="entry name" value="2-Hacid_dh_C"/>
    <property type="match status" value="1"/>
</dbReference>
<dbReference type="SUPFAM" id="SSF52283">
    <property type="entry name" value="Formate/glycerate dehydrogenase catalytic domain-like"/>
    <property type="match status" value="1"/>
</dbReference>
<dbReference type="GO" id="GO:0006564">
    <property type="term" value="P:L-serine biosynthetic process"/>
    <property type="evidence" value="ECO:0007669"/>
    <property type="project" value="UniProtKB-ARBA"/>
</dbReference>
<dbReference type="Gene3D" id="3.40.50.720">
    <property type="entry name" value="NAD(P)-binding Rossmann-like Domain"/>
    <property type="match status" value="2"/>
</dbReference>
<dbReference type="InterPro" id="IPR006140">
    <property type="entry name" value="D-isomer_DH_NAD-bd"/>
</dbReference>
<keyword evidence="3" id="KW-0520">NAD</keyword>
<dbReference type="Proteomes" id="UP001212841">
    <property type="component" value="Unassembled WGS sequence"/>
</dbReference>
<dbReference type="FunFam" id="3.40.50.720:FF:000041">
    <property type="entry name" value="D-3-phosphoglycerate dehydrogenase"/>
    <property type="match status" value="1"/>
</dbReference>
<reference evidence="5" key="1">
    <citation type="submission" date="2020-05" db="EMBL/GenBank/DDBJ databases">
        <title>Phylogenomic resolution of chytrid fungi.</title>
        <authorList>
            <person name="Stajich J.E."/>
            <person name="Amses K."/>
            <person name="Simmons R."/>
            <person name="Seto K."/>
            <person name="Myers J."/>
            <person name="Bonds A."/>
            <person name="Quandt C.A."/>
            <person name="Barry K."/>
            <person name="Liu P."/>
            <person name="Grigoriev I."/>
            <person name="Longcore J.E."/>
            <person name="James T.Y."/>
        </authorList>
    </citation>
    <scope>NUCLEOTIDE SEQUENCE</scope>
    <source>
        <strain evidence="5">JEL0318</strain>
    </source>
</reference>
<keyword evidence="2" id="KW-0560">Oxidoreductase</keyword>
<dbReference type="GO" id="GO:0004617">
    <property type="term" value="F:phosphoglycerate dehydrogenase activity"/>
    <property type="evidence" value="ECO:0007669"/>
    <property type="project" value="UniProtKB-ARBA"/>
</dbReference>
<dbReference type="PANTHER" id="PTHR42789">
    <property type="entry name" value="D-ISOMER SPECIFIC 2-HYDROXYACID DEHYDROGENASE FAMILY PROTEIN (AFU_ORTHOLOGUE AFUA_6G10090)"/>
    <property type="match status" value="1"/>
</dbReference>
<feature type="domain" description="D-isomer specific 2-hydroxyacid dehydrogenase NAD-binding" evidence="4">
    <location>
        <begin position="120"/>
        <end position="265"/>
    </location>
</feature>
<protein>
    <recommendedName>
        <fullName evidence="4">D-isomer specific 2-hydroxyacid dehydrogenase NAD-binding domain-containing protein</fullName>
    </recommendedName>
</protein>
<name>A0AAD5RZW3_9FUNG</name>
<dbReference type="SUPFAM" id="SSF51735">
    <property type="entry name" value="NAD(P)-binding Rossmann-fold domains"/>
    <property type="match status" value="1"/>
</dbReference>
<dbReference type="GO" id="GO:0047545">
    <property type="term" value="F:(S)-2-hydroxyglutarate dehydrogenase activity"/>
    <property type="evidence" value="ECO:0007669"/>
    <property type="project" value="UniProtKB-ARBA"/>
</dbReference>
<gene>
    <name evidence="5" type="ORF">HK097_005826</name>
</gene>
<dbReference type="PROSITE" id="PS00065">
    <property type="entry name" value="D_2_HYDROXYACID_DH_1"/>
    <property type="match status" value="1"/>
</dbReference>
<dbReference type="InterPro" id="IPR029752">
    <property type="entry name" value="D-isomer_DH_CS1"/>
</dbReference>
<organism evidence="5 6">
    <name type="scientific">Rhizophlyctis rosea</name>
    <dbReference type="NCBI Taxonomy" id="64517"/>
    <lineage>
        <taxon>Eukaryota</taxon>
        <taxon>Fungi</taxon>
        <taxon>Fungi incertae sedis</taxon>
        <taxon>Chytridiomycota</taxon>
        <taxon>Chytridiomycota incertae sedis</taxon>
        <taxon>Chytridiomycetes</taxon>
        <taxon>Rhizophlyctidales</taxon>
        <taxon>Rhizophlyctidaceae</taxon>
        <taxon>Rhizophlyctis</taxon>
    </lineage>
</organism>
<evidence type="ECO:0000259" key="4">
    <source>
        <dbReference type="Pfam" id="PF02826"/>
    </source>
</evidence>
<dbReference type="EMBL" id="JADGJD010002729">
    <property type="protein sequence ID" value="KAJ3029243.1"/>
    <property type="molecule type" value="Genomic_DNA"/>
</dbReference>
<comment type="caution">
    <text evidence="5">The sequence shown here is derived from an EMBL/GenBank/DDBJ whole genome shotgun (WGS) entry which is preliminary data.</text>
</comment>
<dbReference type="InterPro" id="IPR036291">
    <property type="entry name" value="NAD(P)-bd_dom_sf"/>
</dbReference>
<dbReference type="InterPro" id="IPR050857">
    <property type="entry name" value="D-2-hydroxyacid_DH"/>
</dbReference>
<keyword evidence="6" id="KW-1185">Reference proteome</keyword>
<proteinExistence type="inferred from homology"/>
<comment type="similarity">
    <text evidence="1">Belongs to the D-isomer specific 2-hydroxyacid dehydrogenase family.</text>
</comment>